<proteinExistence type="inferred from homology"/>
<evidence type="ECO:0000256" key="4">
    <source>
        <dbReference type="ARBA" id="ARBA00023277"/>
    </source>
</evidence>
<evidence type="ECO:0000256" key="1">
    <source>
        <dbReference type="ARBA" id="ARBA00005028"/>
    </source>
</evidence>
<keyword evidence="4 5" id="KW-0119">Carbohydrate metabolism</keyword>
<reference evidence="6 7" key="1">
    <citation type="submission" date="2020-03" db="EMBL/GenBank/DDBJ databases">
        <title>The genome sequence of Microvirga sp. c23x22.</title>
        <authorList>
            <person name="Zhang X."/>
        </authorList>
    </citation>
    <scope>NUCLEOTIDE SEQUENCE [LARGE SCALE GENOMIC DNA]</scope>
    <source>
        <strain evidence="7">c23x22</strain>
    </source>
</reference>
<dbReference type="EC" id="5.1.3.3" evidence="5"/>
<evidence type="ECO:0000313" key="7">
    <source>
        <dbReference type="Proteomes" id="UP000707352"/>
    </source>
</evidence>
<dbReference type="PIRSF" id="PIRSF005096">
    <property type="entry name" value="GALM"/>
    <property type="match status" value="1"/>
</dbReference>
<accession>A0ABX0V8M7</accession>
<evidence type="ECO:0000256" key="2">
    <source>
        <dbReference type="ARBA" id="ARBA00006206"/>
    </source>
</evidence>
<dbReference type="InterPro" id="IPR047215">
    <property type="entry name" value="Galactose_mutarotase-like"/>
</dbReference>
<dbReference type="PANTHER" id="PTHR10091:SF0">
    <property type="entry name" value="GALACTOSE MUTAROTASE"/>
    <property type="match status" value="1"/>
</dbReference>
<dbReference type="Proteomes" id="UP000707352">
    <property type="component" value="Unassembled WGS sequence"/>
</dbReference>
<comment type="catalytic activity">
    <reaction evidence="5">
        <text>alpha-D-glucose = beta-D-glucose</text>
        <dbReference type="Rhea" id="RHEA:10264"/>
        <dbReference type="ChEBI" id="CHEBI:15903"/>
        <dbReference type="ChEBI" id="CHEBI:17925"/>
        <dbReference type="EC" id="5.1.3.3"/>
    </reaction>
</comment>
<dbReference type="NCBIfam" id="NF008277">
    <property type="entry name" value="PRK11055.1"/>
    <property type="match status" value="1"/>
</dbReference>
<comment type="similarity">
    <text evidence="2 5">Belongs to the aldose epimerase family.</text>
</comment>
<comment type="pathway">
    <text evidence="1 5">Carbohydrate metabolism; hexose metabolism.</text>
</comment>
<dbReference type="SUPFAM" id="SSF74650">
    <property type="entry name" value="Galactose mutarotase-like"/>
    <property type="match status" value="1"/>
</dbReference>
<dbReference type="InterPro" id="IPR015443">
    <property type="entry name" value="Aldose_1-epimerase"/>
</dbReference>
<keyword evidence="7" id="KW-1185">Reference proteome</keyword>
<gene>
    <name evidence="6" type="ORF">HB375_06185</name>
</gene>
<evidence type="ECO:0000313" key="6">
    <source>
        <dbReference type="EMBL" id="NIX76202.1"/>
    </source>
</evidence>
<dbReference type="RefSeq" id="WP_167672098.1">
    <property type="nucleotide sequence ID" value="NZ_JAATJS010000002.1"/>
</dbReference>
<dbReference type="PANTHER" id="PTHR10091">
    <property type="entry name" value="ALDOSE-1-EPIMERASE"/>
    <property type="match status" value="1"/>
</dbReference>
<organism evidence="6 7">
    <name type="scientific">Microvirga terricola</name>
    <dbReference type="NCBI Taxonomy" id="2719797"/>
    <lineage>
        <taxon>Bacteria</taxon>
        <taxon>Pseudomonadati</taxon>
        <taxon>Pseudomonadota</taxon>
        <taxon>Alphaproteobacteria</taxon>
        <taxon>Hyphomicrobiales</taxon>
        <taxon>Methylobacteriaceae</taxon>
        <taxon>Microvirga</taxon>
    </lineage>
</organism>
<dbReference type="InterPro" id="IPR014718">
    <property type="entry name" value="GH-type_carb-bd"/>
</dbReference>
<evidence type="ECO:0000256" key="5">
    <source>
        <dbReference type="PIRNR" id="PIRNR005096"/>
    </source>
</evidence>
<dbReference type="InterPro" id="IPR008183">
    <property type="entry name" value="Aldose_1/G6P_1-epimerase"/>
</dbReference>
<sequence>MGITRTSFGAIDGSPVDAYEIHAGVLRAKVITYGAILSELYAPDRNGRSEDIVLGYDDLDSYLRYRGSAGAVCGRYANRIAKAQFTLDGETHSLTVNEAPNHIHGGSKGFNKQIWNAEADEASNTLRFTLDRPDGDEGYPGRVEASVTYRLTAEPALEVVFEATTDKPTVINMVHHGYWNLAGHGSGNVCDQLLLLEADHYTPVGPGKIPTGEIAPVAGTAFDFGTLRPIGAMIDDLSQLPEAAYDHNFCINGEKGTLRRAAHAADPRSGRGLEIWTDQPGVQFYTANHFEKLPAIGKGGVPYGKHAGFALETQVYPNSPNEPHFPSAALRPGEIYRHVMRVPFFTL</sequence>
<dbReference type="EMBL" id="JAATJS010000002">
    <property type="protein sequence ID" value="NIX76202.1"/>
    <property type="molecule type" value="Genomic_DNA"/>
</dbReference>
<dbReference type="InterPro" id="IPR011013">
    <property type="entry name" value="Gal_mutarotase_sf_dom"/>
</dbReference>
<comment type="caution">
    <text evidence="6">The sequence shown here is derived from an EMBL/GenBank/DDBJ whole genome shotgun (WGS) entry which is preliminary data.</text>
</comment>
<name>A0ABX0V8M7_9HYPH</name>
<protein>
    <recommendedName>
        <fullName evidence="5">Aldose 1-epimerase</fullName>
        <ecNumber evidence="5">5.1.3.3</ecNumber>
    </recommendedName>
</protein>
<dbReference type="CDD" id="cd09019">
    <property type="entry name" value="galactose_mutarotase_like"/>
    <property type="match status" value="1"/>
</dbReference>
<keyword evidence="3 5" id="KW-0413">Isomerase</keyword>
<dbReference type="Gene3D" id="2.70.98.10">
    <property type="match status" value="1"/>
</dbReference>
<dbReference type="Pfam" id="PF01263">
    <property type="entry name" value="Aldose_epim"/>
    <property type="match status" value="1"/>
</dbReference>
<evidence type="ECO:0000256" key="3">
    <source>
        <dbReference type="ARBA" id="ARBA00023235"/>
    </source>
</evidence>